<dbReference type="EMBL" id="JBHSNY010000027">
    <property type="protein sequence ID" value="MFC5639609.1"/>
    <property type="molecule type" value="Genomic_DNA"/>
</dbReference>
<accession>A0ABW0V4A7</accession>
<dbReference type="Proteomes" id="UP001596154">
    <property type="component" value="Unassembled WGS sequence"/>
</dbReference>
<keyword evidence="2" id="KW-1185">Reference proteome</keyword>
<proteinExistence type="predicted"/>
<dbReference type="RefSeq" id="WP_381031746.1">
    <property type="nucleotide sequence ID" value="NZ_JBHSNY010000027.1"/>
</dbReference>
<reference evidence="2" key="1">
    <citation type="journal article" date="2019" name="Int. J. Syst. Evol. Microbiol.">
        <title>The Global Catalogue of Microorganisms (GCM) 10K type strain sequencing project: providing services to taxonomists for standard genome sequencing and annotation.</title>
        <authorList>
            <consortium name="The Broad Institute Genomics Platform"/>
            <consortium name="The Broad Institute Genome Sequencing Center for Infectious Disease"/>
            <person name="Wu L."/>
            <person name="Ma J."/>
        </authorList>
    </citation>
    <scope>NUCLEOTIDE SEQUENCE [LARGE SCALE GENOMIC DNA]</scope>
    <source>
        <strain evidence="2">CGMCC 4.7248</strain>
    </source>
</reference>
<sequence length="55" mass="5711">MLHLRSHEWVFGPKTDVWLQMTTGGLLASAGIAQLAAAGDLQGPAKPATSGWAPP</sequence>
<protein>
    <submittedName>
        <fullName evidence="1">Uncharacterized protein</fullName>
    </submittedName>
</protein>
<gene>
    <name evidence="1" type="ORF">ACFPZJ_39040</name>
</gene>
<comment type="caution">
    <text evidence="1">The sequence shown here is derived from an EMBL/GenBank/DDBJ whole genome shotgun (WGS) entry which is preliminary data.</text>
</comment>
<name>A0ABW0V4A7_9ACTN</name>
<evidence type="ECO:0000313" key="2">
    <source>
        <dbReference type="Proteomes" id="UP001596154"/>
    </source>
</evidence>
<evidence type="ECO:0000313" key="1">
    <source>
        <dbReference type="EMBL" id="MFC5639609.1"/>
    </source>
</evidence>
<organism evidence="1 2">
    <name type="scientific">Streptomyces bullii</name>
    <dbReference type="NCBI Taxonomy" id="349910"/>
    <lineage>
        <taxon>Bacteria</taxon>
        <taxon>Bacillati</taxon>
        <taxon>Actinomycetota</taxon>
        <taxon>Actinomycetes</taxon>
        <taxon>Kitasatosporales</taxon>
        <taxon>Streptomycetaceae</taxon>
        <taxon>Streptomyces</taxon>
    </lineage>
</organism>